<dbReference type="InterPro" id="IPR013785">
    <property type="entry name" value="Aldolase_TIM"/>
</dbReference>
<gene>
    <name evidence="2" type="ORF">IF1G_09794</name>
</gene>
<evidence type="ECO:0000256" key="1">
    <source>
        <dbReference type="ARBA" id="ARBA00023270"/>
    </source>
</evidence>
<keyword evidence="1" id="KW-0704">Schiff base</keyword>
<dbReference type="PANTHER" id="PTHR10683">
    <property type="entry name" value="TRANSALDOLASE"/>
    <property type="match status" value="1"/>
</dbReference>
<dbReference type="Pfam" id="PF00923">
    <property type="entry name" value="TAL_FSA"/>
    <property type="match status" value="1"/>
</dbReference>
<proteinExistence type="predicted"/>
<protein>
    <submittedName>
        <fullName evidence="2">Transaldolase</fullName>
    </submittedName>
</protein>
<reference evidence="2 3" key="1">
    <citation type="journal article" date="2019" name="Appl. Microbiol. Biotechnol.">
        <title>Genome sequence of Isaria javanica and comparative genome analysis insights into family S53 peptidase evolution in fungal entomopathogens.</title>
        <authorList>
            <person name="Lin R."/>
            <person name="Zhang X."/>
            <person name="Xin B."/>
            <person name="Zou M."/>
            <person name="Gao Y."/>
            <person name="Qin F."/>
            <person name="Hu Q."/>
            <person name="Xie B."/>
            <person name="Cheng X."/>
        </authorList>
    </citation>
    <scope>NUCLEOTIDE SEQUENCE [LARGE SCALE GENOMIC DNA]</scope>
    <source>
        <strain evidence="2 3">IJ1G</strain>
    </source>
</reference>
<dbReference type="InterPro" id="IPR001585">
    <property type="entry name" value="TAL/FSA"/>
</dbReference>
<dbReference type="AlphaFoldDB" id="A0A545UQL1"/>
<dbReference type="Proteomes" id="UP000315783">
    <property type="component" value="Unassembled WGS sequence"/>
</dbReference>
<dbReference type="GO" id="GO:0009052">
    <property type="term" value="P:pentose-phosphate shunt, non-oxidative branch"/>
    <property type="evidence" value="ECO:0007669"/>
    <property type="project" value="TreeGrafter"/>
</dbReference>
<sequence>MPKTTWFDLLQQHIKIDIDCLDPVETQALLPFVPHDQTSNQHLVYQQMVAPQNRDLFLQTVKERRDEGWQSILDCMSVRLCALNKGKIRGRFHLQTSPFDAYDEAKTIAHARSYAREFEKAGISKDQFCIKIPSTGPALNAGRVLLGEGIRTLGTSLFSVAQAIAASQAGCLSISPYYNFSWYHADRTQWPDLPDPALQHPMSPRIVQILRAYKTLEAAIGKPQPMLKMASFLSPQEAVAMAELGCAHATIPANILAELATLDAESTDTPPPLPPYRSAGPGVPSARLAGLAATDPLAGAAWDGAVAPTDLDYLADGGAALHEAIEADPMTKRGLEEALLMFQACERQSRAAIEEALKQI</sequence>
<dbReference type="GO" id="GO:0004801">
    <property type="term" value="F:transaldolase activity"/>
    <property type="evidence" value="ECO:0007669"/>
    <property type="project" value="TreeGrafter"/>
</dbReference>
<dbReference type="SUPFAM" id="SSF51569">
    <property type="entry name" value="Aldolase"/>
    <property type="match status" value="1"/>
</dbReference>
<comment type="caution">
    <text evidence="2">The sequence shown here is derived from an EMBL/GenBank/DDBJ whole genome shotgun (WGS) entry which is preliminary data.</text>
</comment>
<dbReference type="PANTHER" id="PTHR10683:SF39">
    <property type="entry name" value="TRANSALDOLASE"/>
    <property type="match status" value="1"/>
</dbReference>
<name>A0A545UQL1_9HYPO</name>
<dbReference type="STRING" id="43265.A0A545UQL1"/>
<dbReference type="Gene3D" id="3.20.20.70">
    <property type="entry name" value="Aldolase class I"/>
    <property type="match status" value="1"/>
</dbReference>
<dbReference type="EMBL" id="SPUK01000018">
    <property type="protein sequence ID" value="TQV91728.1"/>
    <property type="molecule type" value="Genomic_DNA"/>
</dbReference>
<organism evidence="2 3">
    <name type="scientific">Cordyceps javanica</name>
    <dbReference type="NCBI Taxonomy" id="43265"/>
    <lineage>
        <taxon>Eukaryota</taxon>
        <taxon>Fungi</taxon>
        <taxon>Dikarya</taxon>
        <taxon>Ascomycota</taxon>
        <taxon>Pezizomycotina</taxon>
        <taxon>Sordariomycetes</taxon>
        <taxon>Hypocreomycetidae</taxon>
        <taxon>Hypocreales</taxon>
        <taxon>Cordycipitaceae</taxon>
        <taxon>Cordyceps</taxon>
    </lineage>
</organism>
<dbReference type="GO" id="GO:0005975">
    <property type="term" value="P:carbohydrate metabolic process"/>
    <property type="evidence" value="ECO:0007669"/>
    <property type="project" value="InterPro"/>
</dbReference>
<keyword evidence="3" id="KW-1185">Reference proteome</keyword>
<evidence type="ECO:0000313" key="3">
    <source>
        <dbReference type="Proteomes" id="UP000315783"/>
    </source>
</evidence>
<dbReference type="OrthoDB" id="1711136at2759"/>
<accession>A0A545UQL1</accession>
<evidence type="ECO:0000313" key="2">
    <source>
        <dbReference type="EMBL" id="TQV91728.1"/>
    </source>
</evidence>